<dbReference type="SUPFAM" id="SSF103088">
    <property type="entry name" value="OmpA-like"/>
    <property type="match status" value="1"/>
</dbReference>
<evidence type="ECO:0000313" key="3">
    <source>
        <dbReference type="EMBL" id="OON41286.1"/>
    </source>
</evidence>
<dbReference type="STRING" id="1926881.BTJ39_04810"/>
<reference evidence="3 4" key="1">
    <citation type="submission" date="2016-12" db="EMBL/GenBank/DDBJ databases">
        <title>Izhakiella australiana sp. nov. of genus Izhakiella isolated from Australian desert.</title>
        <authorList>
            <person name="Ji M."/>
        </authorList>
    </citation>
    <scope>NUCLEOTIDE SEQUENCE [LARGE SCALE GENOMIC DNA]</scope>
    <source>
        <strain evidence="3 4">D4N98</strain>
    </source>
</reference>
<gene>
    <name evidence="3" type="ORF">BTJ39_04810</name>
</gene>
<dbReference type="Gene3D" id="3.30.1330.60">
    <property type="entry name" value="OmpA-like domain"/>
    <property type="match status" value="1"/>
</dbReference>
<sequence length="411" mass="45369">MTQDNIAYEPASMNSDNLLLHCAAPLLNTIVQLRLAATHDDPPALRLQLVEEIRRFEQRGKQADIPAEMIIAARYCLCSALDEAAAQTPWGSRGIWSGNGLLVNFHNESWGGEKFFQILARASQAPHQHIWLLEIIHYCLLLGYEGRYRTLDNGRTQRDGIRNRLSKLIEETRGSPPTMLSPPLEARPRHGPLWRPPVPLWVSLTLTALIACLIYSTFNWRLSEHAAQLLSGIYQMPLPGENDNSGAHRSGGSPSLLDLSKPLADLINEGKLEVIEGSNDSKVIISSAALFDAASSQLTPAGRALVSRVAVAMDSRRGAILVSAWAESRPPSEERFATNYEYTLAQARSVSAVLQRVMTQNPHSIRVEGRGNNASASSATRTHQRLLKRRIEVTLYPSPDNAGEAATRRKP</sequence>
<dbReference type="InterPro" id="IPR036737">
    <property type="entry name" value="OmpA-like_sf"/>
</dbReference>
<dbReference type="EMBL" id="MRUL01000002">
    <property type="protein sequence ID" value="OON41286.1"/>
    <property type="molecule type" value="Genomic_DNA"/>
</dbReference>
<comment type="caution">
    <text evidence="3">The sequence shown here is derived from an EMBL/GenBank/DDBJ whole genome shotgun (WGS) entry which is preliminary data.</text>
</comment>
<dbReference type="PANTHER" id="PTHR38033">
    <property type="entry name" value="MEMBRANE PROTEIN-RELATED"/>
    <property type="match status" value="1"/>
</dbReference>
<proteinExistence type="predicted"/>
<accession>A0A1S8YR52</accession>
<dbReference type="GO" id="GO:0016020">
    <property type="term" value="C:membrane"/>
    <property type="evidence" value="ECO:0007669"/>
    <property type="project" value="UniProtKB-UniRule"/>
</dbReference>
<dbReference type="OrthoDB" id="345640at2"/>
<keyword evidence="1" id="KW-0472">Membrane</keyword>
<dbReference type="InterPro" id="IPR017732">
    <property type="entry name" value="T4/T6SS_DotU"/>
</dbReference>
<evidence type="ECO:0000256" key="1">
    <source>
        <dbReference type="PROSITE-ProRule" id="PRU00473"/>
    </source>
</evidence>
<organism evidence="3 4">
    <name type="scientific">Izhakiella australiensis</name>
    <dbReference type="NCBI Taxonomy" id="1926881"/>
    <lineage>
        <taxon>Bacteria</taxon>
        <taxon>Pseudomonadati</taxon>
        <taxon>Pseudomonadota</taxon>
        <taxon>Gammaproteobacteria</taxon>
        <taxon>Enterobacterales</taxon>
        <taxon>Erwiniaceae</taxon>
        <taxon>Izhakiella</taxon>
    </lineage>
</organism>
<dbReference type="Pfam" id="PF09850">
    <property type="entry name" value="DotU"/>
    <property type="match status" value="1"/>
</dbReference>
<dbReference type="Proteomes" id="UP000190667">
    <property type="component" value="Unassembled WGS sequence"/>
</dbReference>
<name>A0A1S8YR52_9GAMM</name>
<evidence type="ECO:0000313" key="4">
    <source>
        <dbReference type="Proteomes" id="UP000190667"/>
    </source>
</evidence>
<dbReference type="InterPro" id="IPR006665">
    <property type="entry name" value="OmpA-like"/>
</dbReference>
<evidence type="ECO:0000259" key="2">
    <source>
        <dbReference type="PROSITE" id="PS51123"/>
    </source>
</evidence>
<keyword evidence="4" id="KW-1185">Reference proteome</keyword>
<dbReference type="RefSeq" id="WP_078001538.1">
    <property type="nucleotide sequence ID" value="NZ_MRUL01000002.1"/>
</dbReference>
<dbReference type="NCBIfam" id="TIGR03349">
    <property type="entry name" value="IV_VI_DotU"/>
    <property type="match status" value="1"/>
</dbReference>
<protein>
    <recommendedName>
        <fullName evidence="2">OmpA-like domain-containing protein</fullName>
    </recommendedName>
</protein>
<dbReference type="AlphaFoldDB" id="A0A1S8YR52"/>
<dbReference type="PROSITE" id="PS51123">
    <property type="entry name" value="OMPA_2"/>
    <property type="match status" value="1"/>
</dbReference>
<dbReference type="PANTHER" id="PTHR38033:SF1">
    <property type="entry name" value="DOTU FAMILY TYPE IV_VI SECRETION SYSTEM PROTEIN"/>
    <property type="match status" value="1"/>
</dbReference>
<dbReference type="Gene3D" id="1.25.40.590">
    <property type="entry name" value="Type IV / VI secretion system, DotU"/>
    <property type="match status" value="1"/>
</dbReference>
<dbReference type="InterPro" id="IPR038522">
    <property type="entry name" value="T4/T6SS_DotU_sf"/>
</dbReference>
<dbReference type="NCBIfam" id="NF038228">
    <property type="entry name" value="IcmH_DotU_IVB"/>
    <property type="match status" value="1"/>
</dbReference>
<feature type="domain" description="OmpA-like" evidence="2">
    <location>
        <begin position="278"/>
        <end position="399"/>
    </location>
</feature>
<dbReference type="Pfam" id="PF00691">
    <property type="entry name" value="OmpA"/>
    <property type="match status" value="1"/>
</dbReference>